<evidence type="ECO:0000313" key="2">
    <source>
        <dbReference type="EMBL" id="HJB91035.1"/>
    </source>
</evidence>
<feature type="domain" description="N-acetyltransferase" evidence="1">
    <location>
        <begin position="19"/>
        <end position="163"/>
    </location>
</feature>
<evidence type="ECO:0000313" key="3">
    <source>
        <dbReference type="Proteomes" id="UP000886883"/>
    </source>
</evidence>
<evidence type="ECO:0000259" key="1">
    <source>
        <dbReference type="PROSITE" id="PS51186"/>
    </source>
</evidence>
<dbReference type="SUPFAM" id="SSF55729">
    <property type="entry name" value="Acyl-CoA N-acyltransferases (Nat)"/>
    <property type="match status" value="1"/>
</dbReference>
<dbReference type="CDD" id="cd04301">
    <property type="entry name" value="NAT_SF"/>
    <property type="match status" value="1"/>
</dbReference>
<dbReference type="InterPro" id="IPR016181">
    <property type="entry name" value="Acyl_CoA_acyltransferase"/>
</dbReference>
<dbReference type="PROSITE" id="PS51186">
    <property type="entry name" value="GNAT"/>
    <property type="match status" value="1"/>
</dbReference>
<reference evidence="2" key="2">
    <citation type="submission" date="2021-04" db="EMBL/GenBank/DDBJ databases">
        <authorList>
            <person name="Gilroy R."/>
        </authorList>
    </citation>
    <scope>NUCLEOTIDE SEQUENCE</scope>
    <source>
        <strain evidence="2">USAMLcec3-2134</strain>
    </source>
</reference>
<proteinExistence type="predicted"/>
<dbReference type="InterPro" id="IPR000182">
    <property type="entry name" value="GNAT_dom"/>
</dbReference>
<dbReference type="Gene3D" id="3.40.630.30">
    <property type="match status" value="1"/>
</dbReference>
<sequence length="164" mass="19096">MKVQLRKMSKDEFDIFLENSINDYTNDLMKSSDITMDEARIQAQGEFEEMLPNGLETQNNVLRIIVDVDEQKAVGTIWYLFEMTEGVKQVFLSDFIIKEEERRKGYASSALAEMEQDARQNNCSESIIYVWNHNLPGINLYTQCGYVTFREMDDGMYMRKGIKG</sequence>
<protein>
    <submittedName>
        <fullName evidence="2">GNAT family N-acetyltransferase</fullName>
    </submittedName>
</protein>
<dbReference type="GO" id="GO:0016747">
    <property type="term" value="F:acyltransferase activity, transferring groups other than amino-acyl groups"/>
    <property type="evidence" value="ECO:0007669"/>
    <property type="project" value="InterPro"/>
</dbReference>
<dbReference type="Proteomes" id="UP000886883">
    <property type="component" value="Unassembled WGS sequence"/>
</dbReference>
<name>A0A9D2MS76_9FIRM</name>
<dbReference type="EMBL" id="DWXE01000022">
    <property type="protein sequence ID" value="HJB91035.1"/>
    <property type="molecule type" value="Genomic_DNA"/>
</dbReference>
<dbReference type="Pfam" id="PF00583">
    <property type="entry name" value="Acetyltransf_1"/>
    <property type="match status" value="1"/>
</dbReference>
<gene>
    <name evidence="2" type="ORF">H9763_06145</name>
</gene>
<dbReference type="AlphaFoldDB" id="A0A9D2MS76"/>
<reference evidence="2" key="1">
    <citation type="journal article" date="2021" name="PeerJ">
        <title>Extensive microbial diversity within the chicken gut microbiome revealed by metagenomics and culture.</title>
        <authorList>
            <person name="Gilroy R."/>
            <person name="Ravi A."/>
            <person name="Getino M."/>
            <person name="Pursley I."/>
            <person name="Horton D.L."/>
            <person name="Alikhan N.F."/>
            <person name="Baker D."/>
            <person name="Gharbi K."/>
            <person name="Hall N."/>
            <person name="Watson M."/>
            <person name="Adriaenssens E.M."/>
            <person name="Foster-Nyarko E."/>
            <person name="Jarju S."/>
            <person name="Secka A."/>
            <person name="Antonio M."/>
            <person name="Oren A."/>
            <person name="Chaudhuri R.R."/>
            <person name="La Ragione R."/>
            <person name="Hildebrand F."/>
            <person name="Pallen M.J."/>
        </authorList>
    </citation>
    <scope>NUCLEOTIDE SEQUENCE</scope>
    <source>
        <strain evidence="2">USAMLcec3-2134</strain>
    </source>
</reference>
<accession>A0A9D2MS76</accession>
<organism evidence="2 3">
    <name type="scientific">Candidatus Eisenbergiella merdigallinarum</name>
    <dbReference type="NCBI Taxonomy" id="2838552"/>
    <lineage>
        <taxon>Bacteria</taxon>
        <taxon>Bacillati</taxon>
        <taxon>Bacillota</taxon>
        <taxon>Clostridia</taxon>
        <taxon>Lachnospirales</taxon>
        <taxon>Lachnospiraceae</taxon>
        <taxon>Eisenbergiella</taxon>
    </lineage>
</organism>
<comment type="caution">
    <text evidence="2">The sequence shown here is derived from an EMBL/GenBank/DDBJ whole genome shotgun (WGS) entry which is preliminary data.</text>
</comment>